<evidence type="ECO:0000313" key="2">
    <source>
        <dbReference type="EMBL" id="CAB4168741.1"/>
    </source>
</evidence>
<dbReference type="EMBL" id="LR796316">
    <property type="protein sequence ID" value="CAB4136267.1"/>
    <property type="molecule type" value="Genomic_DNA"/>
</dbReference>
<sequence>MLKKIYRYVRRLIFIPFFKAKKTHEQRLMEYYSGKHKKQPYIEDNNTTYPN</sequence>
<proteinExistence type="predicted"/>
<name>A0A6J5PGU4_9CAUD</name>
<accession>A0A6J5PGU4</accession>
<organism evidence="2">
    <name type="scientific">uncultured Caudovirales phage</name>
    <dbReference type="NCBI Taxonomy" id="2100421"/>
    <lineage>
        <taxon>Viruses</taxon>
        <taxon>Duplodnaviria</taxon>
        <taxon>Heunggongvirae</taxon>
        <taxon>Uroviricota</taxon>
        <taxon>Caudoviricetes</taxon>
        <taxon>Peduoviridae</taxon>
        <taxon>Maltschvirus</taxon>
        <taxon>Maltschvirus maltsch</taxon>
    </lineage>
</organism>
<dbReference type="EMBL" id="LR796829">
    <property type="protein sequence ID" value="CAB4168741.1"/>
    <property type="molecule type" value="Genomic_DNA"/>
</dbReference>
<gene>
    <name evidence="1" type="ORF">UFOVP302_44</name>
    <name evidence="2" type="ORF">UFOVP579_44</name>
</gene>
<evidence type="ECO:0000313" key="1">
    <source>
        <dbReference type="EMBL" id="CAB4136267.1"/>
    </source>
</evidence>
<reference evidence="2" key="1">
    <citation type="submission" date="2020-04" db="EMBL/GenBank/DDBJ databases">
        <authorList>
            <person name="Chiriac C."/>
            <person name="Salcher M."/>
            <person name="Ghai R."/>
            <person name="Kavagutti S V."/>
        </authorList>
    </citation>
    <scope>NUCLEOTIDE SEQUENCE</scope>
</reference>
<protein>
    <submittedName>
        <fullName evidence="2">Uncharacterized protein</fullName>
    </submittedName>
</protein>